<reference evidence="2" key="1">
    <citation type="submission" date="2023-10" db="EMBL/GenBank/DDBJ databases">
        <title>Genome assembly of Pristionchus species.</title>
        <authorList>
            <person name="Yoshida K."/>
            <person name="Sommer R.J."/>
        </authorList>
    </citation>
    <scope>NUCLEOTIDE SEQUENCE</scope>
    <source>
        <strain evidence="2">RS5133</strain>
    </source>
</reference>
<comment type="caution">
    <text evidence="2">The sequence shown here is derived from an EMBL/GenBank/DDBJ whole genome shotgun (WGS) entry which is preliminary data.</text>
</comment>
<keyword evidence="3" id="KW-1185">Reference proteome</keyword>
<evidence type="ECO:0000313" key="3">
    <source>
        <dbReference type="Proteomes" id="UP001432322"/>
    </source>
</evidence>
<feature type="non-terminal residue" evidence="2">
    <location>
        <position position="1"/>
    </location>
</feature>
<evidence type="ECO:0000313" key="2">
    <source>
        <dbReference type="EMBL" id="GMT18117.1"/>
    </source>
</evidence>
<feature type="region of interest" description="Disordered" evidence="1">
    <location>
        <begin position="1"/>
        <end position="34"/>
    </location>
</feature>
<dbReference type="Proteomes" id="UP001432322">
    <property type="component" value="Unassembled WGS sequence"/>
</dbReference>
<name>A0AAV5VJ61_9BILA</name>
<sequence>SPLHRDRPPLTPLPCPLSPRLTYHPPQPPTVLTPTYRTLTMTTNNTNPARSSSSLLDCQSSATLHSLFFTYNRFSVLPIETLPPKSGLAERPKQLNRAERRRFIRRMTTFKGPGGKTMERRFLLGDDRKEITNFGELVAANRFARRNYRIPTVRRSPMGRPVMVQVPLRERILRLNLMRSIHVLEYEP</sequence>
<dbReference type="AlphaFoldDB" id="A0AAV5VJ61"/>
<evidence type="ECO:0000256" key="1">
    <source>
        <dbReference type="SAM" id="MobiDB-lite"/>
    </source>
</evidence>
<gene>
    <name evidence="2" type="ORF">PFISCL1PPCAC_9414</name>
</gene>
<accession>A0AAV5VJ61</accession>
<proteinExistence type="predicted"/>
<organism evidence="2 3">
    <name type="scientific">Pristionchus fissidentatus</name>
    <dbReference type="NCBI Taxonomy" id="1538716"/>
    <lineage>
        <taxon>Eukaryota</taxon>
        <taxon>Metazoa</taxon>
        <taxon>Ecdysozoa</taxon>
        <taxon>Nematoda</taxon>
        <taxon>Chromadorea</taxon>
        <taxon>Rhabditida</taxon>
        <taxon>Rhabditina</taxon>
        <taxon>Diplogasteromorpha</taxon>
        <taxon>Diplogasteroidea</taxon>
        <taxon>Neodiplogasteridae</taxon>
        <taxon>Pristionchus</taxon>
    </lineage>
</organism>
<protein>
    <submittedName>
        <fullName evidence="2">Uncharacterized protein</fullName>
    </submittedName>
</protein>
<dbReference type="EMBL" id="BTSY01000003">
    <property type="protein sequence ID" value="GMT18117.1"/>
    <property type="molecule type" value="Genomic_DNA"/>
</dbReference>